<comment type="caution">
    <text evidence="1">The sequence shown here is derived from an EMBL/GenBank/DDBJ whole genome shotgun (WGS) entry which is preliminary data.</text>
</comment>
<sequence>MFPEHNLSYAIVTMSRWAPEFGASGCYLKKTGAIVIPMIKAQRSQNFSKAAQYSLVVTPRCSLTKYMTKSSPEPMQEEFGDYYTGGYYTEGYYTGGYYTGG</sequence>
<organism evidence="1 2">
    <name type="scientific">Diaporthe australafricana</name>
    <dbReference type="NCBI Taxonomy" id="127596"/>
    <lineage>
        <taxon>Eukaryota</taxon>
        <taxon>Fungi</taxon>
        <taxon>Dikarya</taxon>
        <taxon>Ascomycota</taxon>
        <taxon>Pezizomycotina</taxon>
        <taxon>Sordariomycetes</taxon>
        <taxon>Sordariomycetidae</taxon>
        <taxon>Diaporthales</taxon>
        <taxon>Diaporthaceae</taxon>
        <taxon>Diaporthe</taxon>
    </lineage>
</organism>
<evidence type="ECO:0000313" key="1">
    <source>
        <dbReference type="EMBL" id="KAL1863921.1"/>
    </source>
</evidence>
<dbReference type="EMBL" id="JAWRVE010000073">
    <property type="protein sequence ID" value="KAL1863921.1"/>
    <property type="molecule type" value="Genomic_DNA"/>
</dbReference>
<reference evidence="1 2" key="1">
    <citation type="journal article" date="2024" name="IMA Fungus">
        <title>IMA Genome - F19 : A genome assembly and annotation guide to empower mycologists, including annotated draft genome sequences of Ceratocystis pirilliformis, Diaporthe australafricana, Fusarium ophioides, Paecilomyces lecythidis, and Sporothrix stenoceras.</title>
        <authorList>
            <person name="Aylward J."/>
            <person name="Wilson A.M."/>
            <person name="Visagie C.M."/>
            <person name="Spraker J."/>
            <person name="Barnes I."/>
            <person name="Buitendag C."/>
            <person name="Ceriani C."/>
            <person name="Del Mar Angel L."/>
            <person name="du Plessis D."/>
            <person name="Fuchs T."/>
            <person name="Gasser K."/>
            <person name="Kramer D."/>
            <person name="Li W."/>
            <person name="Munsamy K."/>
            <person name="Piso A."/>
            <person name="Price J.L."/>
            <person name="Sonnekus B."/>
            <person name="Thomas C."/>
            <person name="van der Nest A."/>
            <person name="van Dijk A."/>
            <person name="van Heerden A."/>
            <person name="van Vuuren N."/>
            <person name="Yilmaz N."/>
            <person name="Duong T.A."/>
            <person name="van der Merwe N.A."/>
            <person name="Wingfield M.J."/>
            <person name="Wingfield B.D."/>
        </authorList>
    </citation>
    <scope>NUCLEOTIDE SEQUENCE [LARGE SCALE GENOMIC DNA]</scope>
    <source>
        <strain evidence="1 2">CMW 18300</strain>
    </source>
</reference>
<keyword evidence="2" id="KW-1185">Reference proteome</keyword>
<name>A0ABR3WK78_9PEZI</name>
<gene>
    <name evidence="1" type="ORF">Daus18300_008070</name>
</gene>
<dbReference type="Proteomes" id="UP001583177">
    <property type="component" value="Unassembled WGS sequence"/>
</dbReference>
<evidence type="ECO:0000313" key="2">
    <source>
        <dbReference type="Proteomes" id="UP001583177"/>
    </source>
</evidence>
<accession>A0ABR3WK78</accession>
<protein>
    <submittedName>
        <fullName evidence="1">Uncharacterized protein</fullName>
    </submittedName>
</protein>
<proteinExistence type="predicted"/>